<protein>
    <submittedName>
        <fullName evidence="2">Uncharacterized protein</fullName>
    </submittedName>
</protein>
<dbReference type="Proteomes" id="UP000028668">
    <property type="component" value="Segment"/>
</dbReference>
<feature type="transmembrane region" description="Helical" evidence="1">
    <location>
        <begin position="97"/>
        <end position="120"/>
    </location>
</feature>
<evidence type="ECO:0000313" key="3">
    <source>
        <dbReference type="Proteomes" id="UP000028668"/>
    </source>
</evidence>
<proteinExistence type="predicted"/>
<organism evidence="2 3">
    <name type="scientific">Mycobacterium phage YungJamal</name>
    <dbReference type="NCBI Taxonomy" id="1505226"/>
    <lineage>
        <taxon>Viruses</taxon>
        <taxon>Duplodnaviria</taxon>
        <taxon>Heunggongvirae</taxon>
        <taxon>Uroviricota</taxon>
        <taxon>Caudoviricetes</taxon>
        <taxon>Corndogvirus</taxon>
        <taxon>Mycobacterium phage Corndog</taxon>
    </lineage>
</organism>
<keyword evidence="1" id="KW-0472">Membrane</keyword>
<dbReference type="EMBL" id="KJ829260">
    <property type="protein sequence ID" value="AII28315.1"/>
    <property type="molecule type" value="Genomic_DNA"/>
</dbReference>
<keyword evidence="1" id="KW-1133">Transmembrane helix</keyword>
<reference evidence="2" key="1">
    <citation type="submission" date="2014-05" db="EMBL/GenBank/DDBJ databases">
        <authorList>
            <person name="Pacey E."/>
            <person name="Bowman C.A."/>
            <person name="Russell D.A."/>
            <person name="Pope W.H."/>
            <person name="Jacobs-Sera D."/>
            <person name="Hendrix R.W."/>
            <person name="Hatfull G.F."/>
        </authorList>
    </citation>
    <scope>NUCLEOTIDE SEQUENCE [LARGE SCALE GENOMIC DNA]</scope>
</reference>
<feature type="transmembrane region" description="Helical" evidence="1">
    <location>
        <begin position="132"/>
        <end position="150"/>
    </location>
</feature>
<gene>
    <name evidence="2" type="primary">76</name>
    <name evidence="2" type="ORF">PBI_YUNGJAMAL_76</name>
</gene>
<evidence type="ECO:0000256" key="1">
    <source>
        <dbReference type="SAM" id="Phobius"/>
    </source>
</evidence>
<keyword evidence="1" id="KW-0812">Transmembrane</keyword>
<name>A0A076GE78_BPMCO</name>
<feature type="transmembrane region" description="Helical" evidence="1">
    <location>
        <begin position="66"/>
        <end position="85"/>
    </location>
</feature>
<evidence type="ECO:0000313" key="2">
    <source>
        <dbReference type="EMBL" id="AII28315.1"/>
    </source>
</evidence>
<sequence length="165" mass="18127">MVLIRKFASKVDRFLAHHLDSEAVTLFQVIVYLHMAGAALYGLFVAGGIPPGLSAAMPRDDNAVETAWLILLLLGVLAVIGRGLVASRYAGNRASIYTCGAWLQFTGDLSMAWGFAWYVLASWGNSYWGKESIAAFGFAAYAWCAFFLVIRDIRRIMQAERAVRG</sequence>
<accession>A0A076GE78</accession>
<feature type="transmembrane region" description="Helical" evidence="1">
    <location>
        <begin position="23"/>
        <end position="46"/>
    </location>
</feature>